<feature type="compositionally biased region" description="Polar residues" evidence="2">
    <location>
        <begin position="255"/>
        <end position="265"/>
    </location>
</feature>
<dbReference type="Gene3D" id="1.20.1110.10">
    <property type="entry name" value="Calcium-transporting ATPase, transmembrane domain"/>
    <property type="match status" value="1"/>
</dbReference>
<gene>
    <name evidence="4" type="ORF">DCAF_LOCUS2325</name>
</gene>
<feature type="transmembrane region" description="Helical" evidence="3">
    <location>
        <begin position="447"/>
        <end position="468"/>
    </location>
</feature>
<name>A0AAV1QVT6_9ROSI</name>
<comment type="caution">
    <text evidence="4">The sequence shown here is derived from an EMBL/GenBank/DDBJ whole genome shotgun (WGS) entry which is preliminary data.</text>
</comment>
<dbReference type="InterPro" id="IPR023298">
    <property type="entry name" value="ATPase_P-typ_TM_dom_sf"/>
</dbReference>
<feature type="transmembrane region" description="Helical" evidence="3">
    <location>
        <begin position="135"/>
        <end position="156"/>
    </location>
</feature>
<feature type="region of interest" description="Disordered" evidence="2">
    <location>
        <begin position="246"/>
        <end position="288"/>
    </location>
</feature>
<accession>A0AAV1QVT6</accession>
<sequence length="601" mass="66766">MRPERSLNQKSGIFKAENDAKYEIEKEKFRIRLRRRNFDSFLLGHFQLIGAGINTERGLLMARISEDTGEETPLKVSSQLSVRLKKLATFIGIVGLVVALFVLGILLGRKFVRFFTGNTKNPDGSFQFIKGETSVRIVVVAVPVGLLLFVTLIVAYGEWKIREAKALQDKALAAKASAFRRLSACESMGSAKAICSDETGTLTRNQAMRSAQESLFLGSSSRITAVTSNWSSSSDSDDVAIMDSAPKAREDAKAENSNSCDQEGSSGAKKVRSQGHRHSGAKAAIHEQKKAIQPTPLLTGLQNHPSIYIRLGRPTPIRGLTPQNVWNLAFDIWSTTAEIRRIMINLPGYMCALAERYFSETHTLHLGTFEIGPTPLAWTVIIGIRFCGDPLNPSDITSADCAKLLGLEGPTGVISEGKVKLDALCPSTLDFSKDPTNDDRDWMFRRLIVYLVGSCFFSGTDLMVPIHLVSAMSNIQESITVPFRDFTLSCYSGLMSTFPVCDQGVDAWDLVEDEGRDYADWFRTHSLGRIVKLEQSLRDTSDKWKEKCQSLETTLKTVQEESQHWKELAEAVEGKRKFWENQFIDAQKKVAKLAAQKVAFI</sequence>
<keyword evidence="1" id="KW-0460">Magnesium</keyword>
<dbReference type="PANTHER" id="PTHR24093:SF520">
    <property type="entry name" value="CALCIUM-TRANSPORTING ATPASE 9, PLASMA MEMBRANE-TYPE"/>
    <property type="match status" value="1"/>
</dbReference>
<keyword evidence="3" id="KW-1133">Transmembrane helix</keyword>
<dbReference type="PANTHER" id="PTHR24093">
    <property type="entry name" value="CATION TRANSPORTING ATPASE"/>
    <property type="match status" value="1"/>
</dbReference>
<dbReference type="GO" id="GO:0005388">
    <property type="term" value="F:P-type calcium transporter activity"/>
    <property type="evidence" value="ECO:0007669"/>
    <property type="project" value="TreeGrafter"/>
</dbReference>
<evidence type="ECO:0000256" key="1">
    <source>
        <dbReference type="ARBA" id="ARBA00022842"/>
    </source>
</evidence>
<reference evidence="4 5" key="1">
    <citation type="submission" date="2024-01" db="EMBL/GenBank/DDBJ databases">
        <authorList>
            <person name="Waweru B."/>
        </authorList>
    </citation>
    <scope>NUCLEOTIDE SEQUENCE [LARGE SCALE GENOMIC DNA]</scope>
</reference>
<evidence type="ECO:0000313" key="4">
    <source>
        <dbReference type="EMBL" id="CAK7324667.1"/>
    </source>
</evidence>
<feature type="compositionally biased region" description="Basic residues" evidence="2">
    <location>
        <begin position="269"/>
        <end position="280"/>
    </location>
</feature>
<feature type="transmembrane region" description="Helical" evidence="3">
    <location>
        <begin position="87"/>
        <end position="107"/>
    </location>
</feature>
<dbReference type="Proteomes" id="UP001314170">
    <property type="component" value="Unassembled WGS sequence"/>
</dbReference>
<dbReference type="SUPFAM" id="SSF81665">
    <property type="entry name" value="Calcium ATPase, transmembrane domain M"/>
    <property type="match status" value="1"/>
</dbReference>
<dbReference type="EMBL" id="CAWUPB010000477">
    <property type="protein sequence ID" value="CAK7324667.1"/>
    <property type="molecule type" value="Genomic_DNA"/>
</dbReference>
<keyword evidence="5" id="KW-1185">Reference proteome</keyword>
<evidence type="ECO:0000313" key="5">
    <source>
        <dbReference type="Proteomes" id="UP001314170"/>
    </source>
</evidence>
<dbReference type="AlphaFoldDB" id="A0AAV1QVT6"/>
<keyword evidence="3" id="KW-0472">Membrane</keyword>
<proteinExistence type="predicted"/>
<dbReference type="GO" id="GO:0005886">
    <property type="term" value="C:plasma membrane"/>
    <property type="evidence" value="ECO:0007669"/>
    <property type="project" value="TreeGrafter"/>
</dbReference>
<keyword evidence="3" id="KW-0812">Transmembrane</keyword>
<evidence type="ECO:0000256" key="3">
    <source>
        <dbReference type="SAM" id="Phobius"/>
    </source>
</evidence>
<evidence type="ECO:0000256" key="2">
    <source>
        <dbReference type="SAM" id="MobiDB-lite"/>
    </source>
</evidence>
<protein>
    <submittedName>
        <fullName evidence="4">Uncharacterized protein</fullName>
    </submittedName>
</protein>
<organism evidence="4 5">
    <name type="scientific">Dovyalis caffra</name>
    <dbReference type="NCBI Taxonomy" id="77055"/>
    <lineage>
        <taxon>Eukaryota</taxon>
        <taxon>Viridiplantae</taxon>
        <taxon>Streptophyta</taxon>
        <taxon>Embryophyta</taxon>
        <taxon>Tracheophyta</taxon>
        <taxon>Spermatophyta</taxon>
        <taxon>Magnoliopsida</taxon>
        <taxon>eudicotyledons</taxon>
        <taxon>Gunneridae</taxon>
        <taxon>Pentapetalae</taxon>
        <taxon>rosids</taxon>
        <taxon>fabids</taxon>
        <taxon>Malpighiales</taxon>
        <taxon>Salicaceae</taxon>
        <taxon>Flacourtieae</taxon>
        <taxon>Dovyalis</taxon>
    </lineage>
</organism>